<sequence length="51" mass="5663">MAYKWHQFVAVAVMLKKMFTTTLGQPPEPVLLCDDVGLGKTLEIIMTVAIL</sequence>
<dbReference type="OrthoDB" id="3270319at2759"/>
<feature type="signal peptide" evidence="1">
    <location>
        <begin position="1"/>
        <end position="24"/>
    </location>
</feature>
<protein>
    <submittedName>
        <fullName evidence="2">SNF2 family amino-terminal protein</fullName>
    </submittedName>
</protein>
<evidence type="ECO:0000256" key="1">
    <source>
        <dbReference type="SAM" id="SignalP"/>
    </source>
</evidence>
<dbReference type="AlphaFoldDB" id="A0A074RKE8"/>
<feature type="chain" id="PRO_5001699902" evidence="1">
    <location>
        <begin position="25"/>
        <end position="51"/>
    </location>
</feature>
<gene>
    <name evidence="2" type="ORF">V565_150710</name>
</gene>
<organism evidence="2 3">
    <name type="scientific">Rhizoctonia solani 123E</name>
    <dbReference type="NCBI Taxonomy" id="1423351"/>
    <lineage>
        <taxon>Eukaryota</taxon>
        <taxon>Fungi</taxon>
        <taxon>Dikarya</taxon>
        <taxon>Basidiomycota</taxon>
        <taxon>Agaricomycotina</taxon>
        <taxon>Agaricomycetes</taxon>
        <taxon>Cantharellales</taxon>
        <taxon>Ceratobasidiaceae</taxon>
        <taxon>Rhizoctonia</taxon>
    </lineage>
</organism>
<dbReference type="HOGENOM" id="CLU_3112169_0_0_1"/>
<evidence type="ECO:0000313" key="3">
    <source>
        <dbReference type="Proteomes" id="UP000027456"/>
    </source>
</evidence>
<accession>A0A074RKE8</accession>
<dbReference type="EMBL" id="AZST01000703">
    <property type="protein sequence ID" value="KEP47581.1"/>
    <property type="molecule type" value="Genomic_DNA"/>
</dbReference>
<feature type="non-terminal residue" evidence="2">
    <location>
        <position position="51"/>
    </location>
</feature>
<reference evidence="2 3" key="1">
    <citation type="submission" date="2013-12" db="EMBL/GenBank/DDBJ databases">
        <authorList>
            <person name="Cubeta M."/>
            <person name="Pakala S."/>
            <person name="Fedorova N."/>
            <person name="Thomas E."/>
            <person name="Dean R."/>
            <person name="Jabaji S."/>
            <person name="Neate S."/>
            <person name="Toda T."/>
            <person name="Tavantzis S."/>
            <person name="Vilgalys R."/>
            <person name="Bharathan N."/>
            <person name="Pakala S."/>
            <person name="Losada L.S."/>
            <person name="Zafar N."/>
            <person name="Nierman W."/>
        </authorList>
    </citation>
    <scope>NUCLEOTIDE SEQUENCE [LARGE SCALE GENOMIC DNA]</scope>
    <source>
        <strain evidence="2 3">123E</strain>
    </source>
</reference>
<dbReference type="SUPFAM" id="SSF52540">
    <property type="entry name" value="P-loop containing nucleoside triphosphate hydrolases"/>
    <property type="match status" value="1"/>
</dbReference>
<keyword evidence="1" id="KW-0732">Signal</keyword>
<dbReference type="InterPro" id="IPR038718">
    <property type="entry name" value="SNF2-like_sf"/>
</dbReference>
<proteinExistence type="predicted"/>
<name>A0A074RKE8_9AGAM</name>
<comment type="caution">
    <text evidence="2">The sequence shown here is derived from an EMBL/GenBank/DDBJ whole genome shotgun (WGS) entry which is preliminary data.</text>
</comment>
<dbReference type="InterPro" id="IPR027417">
    <property type="entry name" value="P-loop_NTPase"/>
</dbReference>
<evidence type="ECO:0000313" key="2">
    <source>
        <dbReference type="EMBL" id="KEP47581.1"/>
    </source>
</evidence>
<keyword evidence="3" id="KW-1185">Reference proteome</keyword>
<dbReference type="Gene3D" id="3.40.50.10810">
    <property type="entry name" value="Tandem AAA-ATPase domain"/>
    <property type="match status" value="1"/>
</dbReference>
<dbReference type="Proteomes" id="UP000027456">
    <property type="component" value="Unassembled WGS sequence"/>
</dbReference>